<comment type="subcellular location">
    <subcellularLocation>
        <location evidence="1">Membrane</location>
        <topology evidence="1">Lipid-anchor</topology>
    </subcellularLocation>
</comment>
<feature type="domain" description="CYRIA/CYRIB Rac1 binding" evidence="5">
    <location>
        <begin position="17"/>
        <end position="320"/>
    </location>
</feature>
<reference evidence="6 7" key="1">
    <citation type="submission" date="2016-07" db="EMBL/GenBank/DDBJ databases">
        <title>Pervasive Adenine N6-methylation of Active Genes in Fungi.</title>
        <authorList>
            <consortium name="DOE Joint Genome Institute"/>
            <person name="Mondo S.J."/>
            <person name="Dannebaum R.O."/>
            <person name="Kuo R.C."/>
            <person name="Labutti K."/>
            <person name="Haridas S."/>
            <person name="Kuo A."/>
            <person name="Salamov A."/>
            <person name="Ahrendt S.R."/>
            <person name="Lipzen A."/>
            <person name="Sullivan W."/>
            <person name="Andreopoulos W.B."/>
            <person name="Clum A."/>
            <person name="Lindquist E."/>
            <person name="Daum C."/>
            <person name="Ramamoorthy G.K."/>
            <person name="Gryganskyi A."/>
            <person name="Culley D."/>
            <person name="Magnuson J.K."/>
            <person name="James T.Y."/>
            <person name="O'Malley M.A."/>
            <person name="Stajich J.E."/>
            <person name="Spatafora J.W."/>
            <person name="Visel A."/>
            <person name="Grigoriev I.V."/>
        </authorList>
    </citation>
    <scope>NUCLEOTIDE SEQUENCE [LARGE SCALE GENOMIC DNA]</scope>
    <source>
        <strain evidence="6 7">NRRL 3301</strain>
    </source>
</reference>
<keyword evidence="3" id="KW-0472">Membrane</keyword>
<dbReference type="PANTHER" id="PTHR12422">
    <property type="entry name" value="GH09096P"/>
    <property type="match status" value="1"/>
</dbReference>
<protein>
    <submittedName>
        <fullName evidence="6">DUF1394-domain-containing protein</fullName>
    </submittedName>
</protein>
<evidence type="ECO:0000256" key="1">
    <source>
        <dbReference type="ARBA" id="ARBA00004635"/>
    </source>
</evidence>
<name>A0A1X2GMV4_9FUNG</name>
<dbReference type="GO" id="GO:0016020">
    <property type="term" value="C:membrane"/>
    <property type="evidence" value="ECO:0007669"/>
    <property type="project" value="UniProtKB-SubCell"/>
</dbReference>
<dbReference type="AlphaFoldDB" id="A0A1X2GMV4"/>
<evidence type="ECO:0000256" key="2">
    <source>
        <dbReference type="ARBA" id="ARBA00005778"/>
    </source>
</evidence>
<evidence type="ECO:0000313" key="7">
    <source>
        <dbReference type="Proteomes" id="UP000242146"/>
    </source>
</evidence>
<evidence type="ECO:0000256" key="3">
    <source>
        <dbReference type="ARBA" id="ARBA00023136"/>
    </source>
</evidence>
<dbReference type="GO" id="GO:0031267">
    <property type="term" value="F:small GTPase binding"/>
    <property type="evidence" value="ECO:0007669"/>
    <property type="project" value="InterPro"/>
</dbReference>
<keyword evidence="7" id="KW-1185">Reference proteome</keyword>
<dbReference type="Pfam" id="PF07159">
    <property type="entry name" value="CYRIA-B_Rac1-bd"/>
    <property type="match status" value="1"/>
</dbReference>
<comment type="similarity">
    <text evidence="2">Belongs to the CYRI family.</text>
</comment>
<keyword evidence="4" id="KW-0449">Lipoprotein</keyword>
<dbReference type="GO" id="GO:0030833">
    <property type="term" value="P:regulation of actin filament polymerization"/>
    <property type="evidence" value="ECO:0007669"/>
    <property type="project" value="InterPro"/>
</dbReference>
<gene>
    <name evidence="6" type="ORF">DM01DRAFT_1302649</name>
</gene>
<evidence type="ECO:0000313" key="6">
    <source>
        <dbReference type="EMBL" id="ORX57483.1"/>
    </source>
</evidence>
<proteinExistence type="inferred from homology"/>
<dbReference type="OrthoDB" id="60973at2759"/>
<dbReference type="EMBL" id="MCGT01000008">
    <property type="protein sequence ID" value="ORX57483.1"/>
    <property type="molecule type" value="Genomic_DNA"/>
</dbReference>
<evidence type="ECO:0000256" key="4">
    <source>
        <dbReference type="ARBA" id="ARBA00023288"/>
    </source>
</evidence>
<sequence length="326" mass="36552">MGQLFSSFRHEAPIPDMGFDIENPTPSSQDQSLYEDLHHTLVEPCPALLGQLKSYAPSDAFKTAIEQATPENEEKAWNAALPTVNMLRLFYSYSRQLQDGLPRLLSVLCKDTHHFDAHPGLTKLMTQVIEFAYDFDYWKMRTPGIANDFAYYRRLLVGGRFRPSPMTVEDNHDVSDLRSAMQEDDQAHKITMFLAPATPMLTVILDTLSNYISKHKVQKQVVDCLVALWAACTHSLKKRNLDDVTTATALKSMVLSIVLYDHIAPAGAYHKQSGVQVKPSIKLIQTSPHPTEETKCDSLLSILRNSSKHLKDDATPKSIKVLLGVS</sequence>
<dbReference type="InterPro" id="IPR039789">
    <property type="entry name" value="CYRI"/>
</dbReference>
<evidence type="ECO:0000259" key="5">
    <source>
        <dbReference type="Pfam" id="PF07159"/>
    </source>
</evidence>
<dbReference type="InterPro" id="IPR009828">
    <property type="entry name" value="CYRIA/CYRIB_Rac1-bd"/>
</dbReference>
<accession>A0A1X2GMV4</accession>
<comment type="caution">
    <text evidence="6">The sequence shown here is derived from an EMBL/GenBank/DDBJ whole genome shotgun (WGS) entry which is preliminary data.</text>
</comment>
<organism evidence="6 7">
    <name type="scientific">Hesseltinella vesiculosa</name>
    <dbReference type="NCBI Taxonomy" id="101127"/>
    <lineage>
        <taxon>Eukaryota</taxon>
        <taxon>Fungi</taxon>
        <taxon>Fungi incertae sedis</taxon>
        <taxon>Mucoromycota</taxon>
        <taxon>Mucoromycotina</taxon>
        <taxon>Mucoromycetes</taxon>
        <taxon>Mucorales</taxon>
        <taxon>Cunninghamellaceae</taxon>
        <taxon>Hesseltinella</taxon>
    </lineage>
</organism>
<dbReference type="Proteomes" id="UP000242146">
    <property type="component" value="Unassembled WGS sequence"/>
</dbReference>